<dbReference type="Proteomes" id="UP000826195">
    <property type="component" value="Unassembled WGS sequence"/>
</dbReference>
<gene>
    <name evidence="1" type="ORF">KQX54_007729</name>
</gene>
<sequence>MEILNLIHRDMLKKLNELDQISSYSEYHKTNVSEWMAVMHFLGAYGFKEIAGKYTLYSTFALETRLAHLHDSILQSIDTIKKIGSPKSFHSVENFCNIAHRITNLFLDHIAEDSITNLYSQIIDIISTEINSLTSSKRKIKPDYCGETISFQKALYEYYRKMIKIKIQQTTINFFYKFLNMRCDNIRVENLLFFERKVPKSIRQMIQKTSKIMNNINYYIYNCDAPVDTQGNETLNLELERIMETKIILEEHLSKTQQCDHNCDLEVIGQNINRTHCEEFRDCQHISTHSNSCKVTWVWKE</sequence>
<name>A0AAV7HTL8_COTGL</name>
<keyword evidence="2" id="KW-1185">Reference proteome</keyword>
<dbReference type="AlphaFoldDB" id="A0AAV7HTL8"/>
<reference evidence="1 2" key="1">
    <citation type="journal article" date="2021" name="J. Hered.">
        <title>A chromosome-level genome assembly of the parasitoid wasp, Cotesia glomerata (Hymenoptera: Braconidae).</title>
        <authorList>
            <person name="Pinto B.J."/>
            <person name="Weis J.J."/>
            <person name="Gamble T."/>
            <person name="Ode P.J."/>
            <person name="Paul R."/>
            <person name="Zaspel J.M."/>
        </authorList>
    </citation>
    <scope>NUCLEOTIDE SEQUENCE [LARGE SCALE GENOMIC DNA]</scope>
    <source>
        <strain evidence="1">CgM1</strain>
    </source>
</reference>
<organism evidence="1 2">
    <name type="scientific">Cotesia glomerata</name>
    <name type="common">Lepidopteran parasitic wasp</name>
    <name type="synonym">Apanteles glomeratus</name>
    <dbReference type="NCBI Taxonomy" id="32391"/>
    <lineage>
        <taxon>Eukaryota</taxon>
        <taxon>Metazoa</taxon>
        <taxon>Ecdysozoa</taxon>
        <taxon>Arthropoda</taxon>
        <taxon>Hexapoda</taxon>
        <taxon>Insecta</taxon>
        <taxon>Pterygota</taxon>
        <taxon>Neoptera</taxon>
        <taxon>Endopterygota</taxon>
        <taxon>Hymenoptera</taxon>
        <taxon>Apocrita</taxon>
        <taxon>Ichneumonoidea</taxon>
        <taxon>Braconidae</taxon>
        <taxon>Microgastrinae</taxon>
        <taxon>Cotesia</taxon>
    </lineage>
</organism>
<evidence type="ECO:0000313" key="2">
    <source>
        <dbReference type="Proteomes" id="UP000826195"/>
    </source>
</evidence>
<dbReference type="EMBL" id="JAHXZJ010002982">
    <property type="protein sequence ID" value="KAH0534741.1"/>
    <property type="molecule type" value="Genomic_DNA"/>
</dbReference>
<proteinExistence type="predicted"/>
<comment type="caution">
    <text evidence="1">The sequence shown here is derived from an EMBL/GenBank/DDBJ whole genome shotgun (WGS) entry which is preliminary data.</text>
</comment>
<protein>
    <submittedName>
        <fullName evidence="1">Uncharacterized protein</fullName>
    </submittedName>
</protein>
<evidence type="ECO:0000313" key="1">
    <source>
        <dbReference type="EMBL" id="KAH0534741.1"/>
    </source>
</evidence>
<accession>A0AAV7HTL8</accession>